<keyword evidence="6" id="KW-1185">Reference proteome</keyword>
<dbReference type="GO" id="GO:0006633">
    <property type="term" value="P:fatty acid biosynthetic process"/>
    <property type="evidence" value="ECO:0007669"/>
    <property type="project" value="InterPro"/>
</dbReference>
<evidence type="ECO:0000256" key="2">
    <source>
        <dbReference type="ARBA" id="ARBA00022679"/>
    </source>
</evidence>
<protein>
    <submittedName>
        <fullName evidence="5">3-oxoacyl-(Acyl-carrier-protein) synthase</fullName>
    </submittedName>
</protein>
<dbReference type="PROSITE" id="PS00606">
    <property type="entry name" value="KS3_1"/>
    <property type="match status" value="1"/>
</dbReference>
<evidence type="ECO:0000313" key="5">
    <source>
        <dbReference type="EMBL" id="GAB61542.1"/>
    </source>
</evidence>
<dbReference type="OrthoDB" id="9808669at2"/>
<dbReference type="SUPFAM" id="SSF53901">
    <property type="entry name" value="Thiolase-like"/>
    <property type="match status" value="2"/>
</dbReference>
<comment type="similarity">
    <text evidence="1 3">Belongs to the thiolase-like superfamily. Beta-ketoacyl-ACP synthases family.</text>
</comment>
<dbReference type="eggNOG" id="COG0304">
    <property type="taxonomic scope" value="Bacteria"/>
</dbReference>
<dbReference type="GO" id="GO:0005829">
    <property type="term" value="C:cytosol"/>
    <property type="evidence" value="ECO:0007669"/>
    <property type="project" value="TreeGrafter"/>
</dbReference>
<dbReference type="InterPro" id="IPR016039">
    <property type="entry name" value="Thiolase-like"/>
</dbReference>
<dbReference type="Proteomes" id="UP000002985">
    <property type="component" value="Unassembled WGS sequence"/>
</dbReference>
<dbReference type="CDD" id="cd00834">
    <property type="entry name" value="KAS_I_II"/>
    <property type="match status" value="1"/>
</dbReference>
<dbReference type="InterPro" id="IPR000794">
    <property type="entry name" value="Beta-ketoacyl_synthase"/>
</dbReference>
<name>I3IIJ7_9BACT</name>
<dbReference type="Gene3D" id="3.40.47.10">
    <property type="match status" value="2"/>
</dbReference>
<dbReference type="EMBL" id="BAFH01000002">
    <property type="protein sequence ID" value="GAB61542.1"/>
    <property type="molecule type" value="Genomic_DNA"/>
</dbReference>
<dbReference type="NCBIfam" id="NF005589">
    <property type="entry name" value="PRK07314.1"/>
    <property type="match status" value="1"/>
</dbReference>
<evidence type="ECO:0000259" key="4">
    <source>
        <dbReference type="PROSITE" id="PS52004"/>
    </source>
</evidence>
<sequence length="414" mass="44536">MVTRRAVITGLGILAPNGNGKDEYWDALIHGRSGIRKIVSFDPSPFSTQIAGEVKNFDPCDYFDPKLVKRSGRFTHFGVATAKMAVADSGINLNRENRDRFGVCFGSTIGAENDIYEGQHKKFLDSGPKAVSRFTAPEFTPHVTTGYICSELNIAGPNSTLCSGCSTGLDVVNWGYNMVKQGTVDVAIVGSADAPIFPFAMATFCALGILSKRNEEPEVASRPYDKDRDGMVLSEGGAAIVIEELNHAVNRGADIYAEIISYASASDGQDVVRVDANGLGLVTALEQALNSGKIRKEEIDYICAHGNAIPSYDVSETNAFKSFFGEHAYKIPISSIKSMTGQAYAAGGSFQVVATSLIIKNGIISPTINLDVPDSLCDLDYVPHHARYFNMDTALINSHSVGGTHAVLVLRKYL</sequence>
<dbReference type="PROSITE" id="PS52004">
    <property type="entry name" value="KS3_2"/>
    <property type="match status" value="1"/>
</dbReference>
<dbReference type="InterPro" id="IPR014030">
    <property type="entry name" value="Ketoacyl_synth_N"/>
</dbReference>
<dbReference type="Pfam" id="PF00109">
    <property type="entry name" value="ketoacyl-synt"/>
    <property type="match status" value="1"/>
</dbReference>
<evidence type="ECO:0000256" key="1">
    <source>
        <dbReference type="ARBA" id="ARBA00008467"/>
    </source>
</evidence>
<keyword evidence="2 3" id="KW-0808">Transferase</keyword>
<accession>I3IIJ7</accession>
<gene>
    <name evidence="5" type="ORF">KSU1_B0685</name>
</gene>
<dbReference type="InterPro" id="IPR018201">
    <property type="entry name" value="Ketoacyl_synth_AS"/>
</dbReference>
<dbReference type="AlphaFoldDB" id="I3IIJ7"/>
<organism evidence="5 6">
    <name type="scientific">Candidatus Jettenia caeni</name>
    <dbReference type="NCBI Taxonomy" id="247490"/>
    <lineage>
        <taxon>Bacteria</taxon>
        <taxon>Pseudomonadati</taxon>
        <taxon>Planctomycetota</taxon>
        <taxon>Candidatus Brocadiia</taxon>
        <taxon>Candidatus Brocadiales</taxon>
        <taxon>Candidatus Brocadiaceae</taxon>
        <taxon>Candidatus Jettenia</taxon>
    </lineage>
</organism>
<dbReference type="STRING" id="247490.KSU1_B0685"/>
<dbReference type="Pfam" id="PF02801">
    <property type="entry name" value="Ketoacyl-synt_C"/>
    <property type="match status" value="1"/>
</dbReference>
<reference evidence="5 6" key="1">
    <citation type="journal article" date="2012" name="FEBS Lett.">
        <title>Anammox organism KSU-1 expresses a NirK-type copper-containing nitrite reductase instead of a NirS-type with cytochrome cd1.</title>
        <authorList>
            <person name="Hira D."/>
            <person name="Toh H."/>
            <person name="Migita C.T."/>
            <person name="Okubo H."/>
            <person name="Nishiyama T."/>
            <person name="Hattori M."/>
            <person name="Furukawa K."/>
            <person name="Fujii T."/>
        </authorList>
    </citation>
    <scope>NUCLEOTIDE SEQUENCE [LARGE SCALE GENOMIC DNA]</scope>
</reference>
<proteinExistence type="inferred from homology"/>
<dbReference type="InterPro" id="IPR014031">
    <property type="entry name" value="Ketoacyl_synth_C"/>
</dbReference>
<dbReference type="PANTHER" id="PTHR11712">
    <property type="entry name" value="POLYKETIDE SYNTHASE-RELATED"/>
    <property type="match status" value="1"/>
</dbReference>
<dbReference type="PANTHER" id="PTHR11712:SF336">
    <property type="entry name" value="3-OXOACYL-[ACYL-CARRIER-PROTEIN] SYNTHASE, MITOCHONDRIAL"/>
    <property type="match status" value="1"/>
</dbReference>
<dbReference type="SMART" id="SM00825">
    <property type="entry name" value="PKS_KS"/>
    <property type="match status" value="1"/>
</dbReference>
<evidence type="ECO:0000313" key="6">
    <source>
        <dbReference type="Proteomes" id="UP000002985"/>
    </source>
</evidence>
<dbReference type="FunFam" id="3.40.47.10:FF:000018">
    <property type="entry name" value="3-oxoacyl-[acyl-carrier-protein] synthase 2"/>
    <property type="match status" value="1"/>
</dbReference>
<evidence type="ECO:0000256" key="3">
    <source>
        <dbReference type="RuleBase" id="RU003694"/>
    </source>
</evidence>
<dbReference type="GO" id="GO:0004315">
    <property type="term" value="F:3-oxoacyl-[acyl-carrier-protein] synthase activity"/>
    <property type="evidence" value="ECO:0007669"/>
    <property type="project" value="InterPro"/>
</dbReference>
<dbReference type="InterPro" id="IPR020841">
    <property type="entry name" value="PKS_Beta-ketoAc_synthase_dom"/>
</dbReference>
<feature type="domain" description="Ketosynthase family 3 (KS3)" evidence="4">
    <location>
        <begin position="3"/>
        <end position="412"/>
    </location>
</feature>
<comment type="caution">
    <text evidence="5">The sequence shown here is derived from an EMBL/GenBank/DDBJ whole genome shotgun (WGS) entry which is preliminary data.</text>
</comment>